<keyword evidence="1" id="KW-0472">Membrane</keyword>
<accession>A0ABX1NDD7</accession>
<evidence type="ECO:0000256" key="1">
    <source>
        <dbReference type="SAM" id="Phobius"/>
    </source>
</evidence>
<proteinExistence type="predicted"/>
<keyword evidence="4" id="KW-1185">Reference proteome</keyword>
<dbReference type="Pfam" id="PF14341">
    <property type="entry name" value="PilX_N"/>
    <property type="match status" value="1"/>
</dbReference>
<dbReference type="RefSeq" id="WP_169139184.1">
    <property type="nucleotide sequence ID" value="NZ_WTVS01000012.1"/>
</dbReference>
<protein>
    <recommendedName>
        <fullName evidence="2">Type 4 fimbrial biogenesis protein PilX N-terminal domain-containing protein</fullName>
    </recommendedName>
</protein>
<evidence type="ECO:0000259" key="2">
    <source>
        <dbReference type="Pfam" id="PF14341"/>
    </source>
</evidence>
<dbReference type="EMBL" id="WTVS01000012">
    <property type="protein sequence ID" value="NMF97274.1"/>
    <property type="molecule type" value="Genomic_DNA"/>
</dbReference>
<evidence type="ECO:0000313" key="4">
    <source>
        <dbReference type="Proteomes" id="UP000634522"/>
    </source>
</evidence>
<keyword evidence="1" id="KW-1133">Transmembrane helix</keyword>
<gene>
    <name evidence="3" type="ORF">GPA27_07730</name>
</gene>
<organism evidence="3 4">
    <name type="scientific">Aromatoleum toluolicum</name>
    <dbReference type="NCBI Taxonomy" id="90060"/>
    <lineage>
        <taxon>Bacteria</taxon>
        <taxon>Pseudomonadati</taxon>
        <taxon>Pseudomonadota</taxon>
        <taxon>Betaproteobacteria</taxon>
        <taxon>Rhodocyclales</taxon>
        <taxon>Rhodocyclaceae</taxon>
        <taxon>Aromatoleum</taxon>
    </lineage>
</organism>
<dbReference type="InterPro" id="IPR025746">
    <property type="entry name" value="PilX_N_dom"/>
</dbReference>
<keyword evidence="1" id="KW-0812">Transmembrane</keyword>
<comment type="caution">
    <text evidence="3">The sequence shown here is derived from an EMBL/GenBank/DDBJ whole genome shotgun (WGS) entry which is preliminary data.</text>
</comment>
<feature type="transmembrane region" description="Helical" evidence="1">
    <location>
        <begin position="12"/>
        <end position="32"/>
    </location>
</feature>
<sequence length="162" mass="16566">MIASRGCHQRGATLVVGLILLVLITLIVTSAFNLSTGNLKAVGNMQTRDEAVAAANVAIERVISTDTIFFAPAAKTESVGPYSVSVAAPVCISSVSIKDYTSADTNPNVLIEGGPGGSGSATGFVVTYWDITATVNDTTTGARAEVHQGVKITLPASPNPCT</sequence>
<name>A0ABX1NDD7_9RHOO</name>
<dbReference type="Proteomes" id="UP000634522">
    <property type="component" value="Unassembled WGS sequence"/>
</dbReference>
<reference evidence="3 4" key="1">
    <citation type="submission" date="2019-12" db="EMBL/GenBank/DDBJ databases">
        <title>Comparative genomics gives insights into the taxonomy of the Azoarcus-Aromatoleum group and reveals separate origins of nif in the plant-associated Azoarcus and non-plant-associated Aromatoleum sub-groups.</title>
        <authorList>
            <person name="Lafos M."/>
            <person name="Maluk M."/>
            <person name="Batista M."/>
            <person name="Junghare M."/>
            <person name="Carmona M."/>
            <person name="Faoro H."/>
            <person name="Cruz L.M."/>
            <person name="Battistoni F."/>
            <person name="De Souza E."/>
            <person name="Pedrosa F."/>
            <person name="Chen W.-M."/>
            <person name="Poole P.S."/>
            <person name="Dixon R.A."/>
            <person name="James E.K."/>
        </authorList>
    </citation>
    <scope>NUCLEOTIDE SEQUENCE [LARGE SCALE GENOMIC DNA]</scope>
    <source>
        <strain evidence="3 4">T</strain>
    </source>
</reference>
<feature type="domain" description="Type 4 fimbrial biogenesis protein PilX N-terminal" evidence="2">
    <location>
        <begin position="10"/>
        <end position="58"/>
    </location>
</feature>
<evidence type="ECO:0000313" key="3">
    <source>
        <dbReference type="EMBL" id="NMF97274.1"/>
    </source>
</evidence>